<accession>A0AAW2PSS8</accession>
<dbReference type="AlphaFoldDB" id="A0AAW2PSS8"/>
<proteinExistence type="predicted"/>
<reference evidence="2" key="1">
    <citation type="submission" date="2020-06" db="EMBL/GenBank/DDBJ databases">
        <authorList>
            <person name="Li T."/>
            <person name="Hu X."/>
            <person name="Zhang T."/>
            <person name="Song X."/>
            <person name="Zhang H."/>
            <person name="Dai N."/>
            <person name="Sheng W."/>
            <person name="Hou X."/>
            <person name="Wei L."/>
        </authorList>
    </citation>
    <scope>NUCLEOTIDE SEQUENCE</scope>
    <source>
        <strain evidence="2">G01</strain>
        <tissue evidence="2">Leaf</tissue>
    </source>
</reference>
<evidence type="ECO:0000313" key="2">
    <source>
        <dbReference type="EMBL" id="KAL0359329.1"/>
    </source>
</evidence>
<gene>
    <name evidence="2" type="ORF">Sangu_0782300</name>
</gene>
<comment type="caution">
    <text evidence="2">The sequence shown here is derived from an EMBL/GenBank/DDBJ whole genome shotgun (WGS) entry which is preliminary data.</text>
</comment>
<reference evidence="2" key="2">
    <citation type="journal article" date="2024" name="Plant">
        <title>Genomic evolution and insights into agronomic trait innovations of Sesamum species.</title>
        <authorList>
            <person name="Miao H."/>
            <person name="Wang L."/>
            <person name="Qu L."/>
            <person name="Liu H."/>
            <person name="Sun Y."/>
            <person name="Le M."/>
            <person name="Wang Q."/>
            <person name="Wei S."/>
            <person name="Zheng Y."/>
            <person name="Lin W."/>
            <person name="Duan Y."/>
            <person name="Cao H."/>
            <person name="Xiong S."/>
            <person name="Wang X."/>
            <person name="Wei L."/>
            <person name="Li C."/>
            <person name="Ma Q."/>
            <person name="Ju M."/>
            <person name="Zhao R."/>
            <person name="Li G."/>
            <person name="Mu C."/>
            <person name="Tian Q."/>
            <person name="Mei H."/>
            <person name="Zhang T."/>
            <person name="Gao T."/>
            <person name="Zhang H."/>
        </authorList>
    </citation>
    <scope>NUCLEOTIDE SEQUENCE</scope>
    <source>
        <strain evidence="2">G01</strain>
    </source>
</reference>
<feature type="region of interest" description="Disordered" evidence="1">
    <location>
        <begin position="36"/>
        <end position="108"/>
    </location>
</feature>
<sequence>MREEDSNWFSKWEEELPSPEELMPLSQSLITPDLAIAFNIPSPRQALHHTPPHPPQHPPQSTAHSSQPNSSAEFDSPEGGGGVADWVGRARENPQASPARVDPTAAQEVCGCGGPFGDQECCSEDNYAAHECGWAHQGKCRQPFAEIPALFEADAGNFQRRRRRQQ</sequence>
<feature type="region of interest" description="Disordered" evidence="1">
    <location>
        <begin position="1"/>
        <end position="24"/>
    </location>
</feature>
<name>A0AAW2PSS8_9LAMI</name>
<evidence type="ECO:0000256" key="1">
    <source>
        <dbReference type="SAM" id="MobiDB-lite"/>
    </source>
</evidence>
<feature type="compositionally biased region" description="Low complexity" evidence="1">
    <location>
        <begin position="59"/>
        <end position="68"/>
    </location>
</feature>
<protein>
    <submittedName>
        <fullName evidence="2">Transcription factor MYBC1</fullName>
    </submittedName>
</protein>
<dbReference type="EMBL" id="JACGWK010000004">
    <property type="protein sequence ID" value="KAL0359329.1"/>
    <property type="molecule type" value="Genomic_DNA"/>
</dbReference>
<organism evidence="2">
    <name type="scientific">Sesamum angustifolium</name>
    <dbReference type="NCBI Taxonomy" id="2727405"/>
    <lineage>
        <taxon>Eukaryota</taxon>
        <taxon>Viridiplantae</taxon>
        <taxon>Streptophyta</taxon>
        <taxon>Embryophyta</taxon>
        <taxon>Tracheophyta</taxon>
        <taxon>Spermatophyta</taxon>
        <taxon>Magnoliopsida</taxon>
        <taxon>eudicotyledons</taxon>
        <taxon>Gunneridae</taxon>
        <taxon>Pentapetalae</taxon>
        <taxon>asterids</taxon>
        <taxon>lamiids</taxon>
        <taxon>Lamiales</taxon>
        <taxon>Pedaliaceae</taxon>
        <taxon>Sesamum</taxon>
    </lineage>
</organism>